<protein>
    <recommendedName>
        <fullName evidence="8">ABC transporter permease</fullName>
    </recommendedName>
</protein>
<evidence type="ECO:0000256" key="1">
    <source>
        <dbReference type="ARBA" id="ARBA00004651"/>
    </source>
</evidence>
<dbReference type="InterPro" id="IPR001851">
    <property type="entry name" value="ABC_transp_permease"/>
</dbReference>
<keyword evidence="2" id="KW-1003">Cell membrane</keyword>
<dbReference type="PANTHER" id="PTHR32196">
    <property type="entry name" value="ABC TRANSPORTER PERMEASE PROTEIN YPHD-RELATED-RELATED"/>
    <property type="match status" value="1"/>
</dbReference>
<feature type="transmembrane region" description="Helical" evidence="6">
    <location>
        <begin position="304"/>
        <end position="322"/>
    </location>
</feature>
<keyword evidence="5 6" id="KW-0472">Membrane</keyword>
<evidence type="ECO:0000256" key="3">
    <source>
        <dbReference type="ARBA" id="ARBA00022692"/>
    </source>
</evidence>
<gene>
    <name evidence="7" type="ORF">LCGC14_2500370</name>
</gene>
<feature type="transmembrane region" description="Helical" evidence="6">
    <location>
        <begin position="246"/>
        <end position="269"/>
    </location>
</feature>
<dbReference type="EMBL" id="LAZR01039856">
    <property type="protein sequence ID" value="KKL15959.1"/>
    <property type="molecule type" value="Genomic_DNA"/>
</dbReference>
<organism evidence="7">
    <name type="scientific">marine sediment metagenome</name>
    <dbReference type="NCBI Taxonomy" id="412755"/>
    <lineage>
        <taxon>unclassified sequences</taxon>
        <taxon>metagenomes</taxon>
        <taxon>ecological metagenomes</taxon>
    </lineage>
</organism>
<evidence type="ECO:0008006" key="8">
    <source>
        <dbReference type="Google" id="ProtNLM"/>
    </source>
</evidence>
<name>A0A0F9B1Z6_9ZZZZ</name>
<sequence length="335" mass="35800">GPCVNLILGEGMKLLKILTGQREFGNFLVVVVIFITMSFVSPYFMTRTNMHALLLALSIQTIIGVGMTILMVSGGFDLSVGSVVGLTGMVAGMLIKKAGIPVPAAIIMSLLVGAAIGLFHGLMVTKVGLNPFIVTLAGLSLYRGLTLIINDGKQVAQIGDVFSSIGQYKLFGIQMPIWYAIVFIIVGDILLRRNKYLRQNFFIGGNETAARLLGIQVDNVQISNYILTSVIAAFAGVVWTGRMGTATVYAGTGLELKVITAVIIGGASLNGGEGSVLGAFLGSLIMVLIINILTLVGIKIYWQNFLIGAILLFAVTLDVVTIKRRERTILKTMTR</sequence>
<dbReference type="AlphaFoldDB" id="A0A0F9B1Z6"/>
<comment type="caution">
    <text evidence="7">The sequence shown here is derived from an EMBL/GenBank/DDBJ whole genome shotgun (WGS) entry which is preliminary data.</text>
</comment>
<keyword evidence="4 6" id="KW-1133">Transmembrane helix</keyword>
<reference evidence="7" key="1">
    <citation type="journal article" date="2015" name="Nature">
        <title>Complex archaea that bridge the gap between prokaryotes and eukaryotes.</title>
        <authorList>
            <person name="Spang A."/>
            <person name="Saw J.H."/>
            <person name="Jorgensen S.L."/>
            <person name="Zaremba-Niedzwiedzka K."/>
            <person name="Martijn J."/>
            <person name="Lind A.E."/>
            <person name="van Eijk R."/>
            <person name="Schleper C."/>
            <person name="Guy L."/>
            <person name="Ettema T.J."/>
        </authorList>
    </citation>
    <scope>NUCLEOTIDE SEQUENCE</scope>
</reference>
<feature type="transmembrane region" description="Helical" evidence="6">
    <location>
        <begin position="276"/>
        <end position="298"/>
    </location>
</feature>
<evidence type="ECO:0000256" key="6">
    <source>
        <dbReference type="SAM" id="Phobius"/>
    </source>
</evidence>
<evidence type="ECO:0000256" key="5">
    <source>
        <dbReference type="ARBA" id="ARBA00023136"/>
    </source>
</evidence>
<comment type="subcellular location">
    <subcellularLocation>
        <location evidence="1">Cell membrane</location>
        <topology evidence="1">Multi-pass membrane protein</topology>
    </subcellularLocation>
</comment>
<dbReference type="Pfam" id="PF02653">
    <property type="entry name" value="BPD_transp_2"/>
    <property type="match status" value="1"/>
</dbReference>
<accession>A0A0F9B1Z6</accession>
<feature type="transmembrane region" description="Helical" evidence="6">
    <location>
        <begin position="102"/>
        <end position="122"/>
    </location>
</feature>
<dbReference type="GO" id="GO:0022857">
    <property type="term" value="F:transmembrane transporter activity"/>
    <property type="evidence" value="ECO:0007669"/>
    <property type="project" value="InterPro"/>
</dbReference>
<dbReference type="CDD" id="cd06579">
    <property type="entry name" value="TM_PBP1_transp_AraH_like"/>
    <property type="match status" value="1"/>
</dbReference>
<keyword evidence="3 6" id="KW-0812">Transmembrane</keyword>
<evidence type="ECO:0000313" key="7">
    <source>
        <dbReference type="EMBL" id="KKL15959.1"/>
    </source>
</evidence>
<proteinExistence type="predicted"/>
<evidence type="ECO:0000256" key="4">
    <source>
        <dbReference type="ARBA" id="ARBA00022989"/>
    </source>
</evidence>
<dbReference type="GO" id="GO:0005886">
    <property type="term" value="C:plasma membrane"/>
    <property type="evidence" value="ECO:0007669"/>
    <property type="project" value="UniProtKB-SubCell"/>
</dbReference>
<feature type="transmembrane region" description="Helical" evidence="6">
    <location>
        <begin position="171"/>
        <end position="191"/>
    </location>
</feature>
<feature type="transmembrane region" description="Helical" evidence="6">
    <location>
        <begin position="52"/>
        <end position="72"/>
    </location>
</feature>
<feature type="transmembrane region" description="Helical" evidence="6">
    <location>
        <begin position="222"/>
        <end position="240"/>
    </location>
</feature>
<feature type="transmembrane region" description="Helical" evidence="6">
    <location>
        <begin position="24"/>
        <end position="45"/>
    </location>
</feature>
<evidence type="ECO:0000256" key="2">
    <source>
        <dbReference type="ARBA" id="ARBA00022475"/>
    </source>
</evidence>
<feature type="non-terminal residue" evidence="7">
    <location>
        <position position="1"/>
    </location>
</feature>